<feature type="compositionally biased region" description="Polar residues" evidence="1">
    <location>
        <begin position="54"/>
        <end position="65"/>
    </location>
</feature>
<organism evidence="2 3">
    <name type="scientific">Diploscapter pachys</name>
    <dbReference type="NCBI Taxonomy" id="2018661"/>
    <lineage>
        <taxon>Eukaryota</taxon>
        <taxon>Metazoa</taxon>
        <taxon>Ecdysozoa</taxon>
        <taxon>Nematoda</taxon>
        <taxon>Chromadorea</taxon>
        <taxon>Rhabditida</taxon>
        <taxon>Rhabditina</taxon>
        <taxon>Rhabditomorpha</taxon>
        <taxon>Rhabditoidea</taxon>
        <taxon>Rhabditidae</taxon>
        <taxon>Diploscapter</taxon>
    </lineage>
</organism>
<protein>
    <recommendedName>
        <fullName evidence="4">BHLH domain-containing protein</fullName>
    </recommendedName>
</protein>
<feature type="region of interest" description="Disordered" evidence="1">
    <location>
        <begin position="1"/>
        <end position="82"/>
    </location>
</feature>
<reference evidence="2 3" key="1">
    <citation type="journal article" date="2017" name="Curr. Biol.">
        <title>Genome architecture and evolution of a unichromosomal asexual nematode.</title>
        <authorList>
            <person name="Fradin H."/>
            <person name="Zegar C."/>
            <person name="Gutwein M."/>
            <person name="Lucas J."/>
            <person name="Kovtun M."/>
            <person name="Corcoran D."/>
            <person name="Baugh L.R."/>
            <person name="Kiontke K."/>
            <person name="Gunsalus K."/>
            <person name="Fitch D.H."/>
            <person name="Piano F."/>
        </authorList>
    </citation>
    <scope>NUCLEOTIDE SEQUENCE [LARGE SCALE GENOMIC DNA]</scope>
    <source>
        <strain evidence="2">PF1309</strain>
    </source>
</reference>
<proteinExistence type="predicted"/>
<feature type="compositionally biased region" description="Basic and acidic residues" evidence="1">
    <location>
        <begin position="70"/>
        <end position="80"/>
    </location>
</feature>
<accession>A0A2A2KTJ5</accession>
<evidence type="ECO:0008006" key="4">
    <source>
        <dbReference type="Google" id="ProtNLM"/>
    </source>
</evidence>
<keyword evidence="3" id="KW-1185">Reference proteome</keyword>
<evidence type="ECO:0000256" key="1">
    <source>
        <dbReference type="SAM" id="MobiDB-lite"/>
    </source>
</evidence>
<gene>
    <name evidence="2" type="ORF">WR25_14079</name>
</gene>
<feature type="compositionally biased region" description="Low complexity" evidence="1">
    <location>
        <begin position="11"/>
        <end position="53"/>
    </location>
</feature>
<evidence type="ECO:0000313" key="2">
    <source>
        <dbReference type="EMBL" id="PAV77157.1"/>
    </source>
</evidence>
<dbReference type="EMBL" id="LIAE01007753">
    <property type="protein sequence ID" value="PAV77157.1"/>
    <property type="molecule type" value="Genomic_DNA"/>
</dbReference>
<evidence type="ECO:0000313" key="3">
    <source>
        <dbReference type="Proteomes" id="UP000218231"/>
    </source>
</evidence>
<comment type="caution">
    <text evidence="2">The sequence shown here is derived from an EMBL/GenBank/DDBJ whole genome shotgun (WGS) entry which is preliminary data.</text>
</comment>
<dbReference type="Proteomes" id="UP000218231">
    <property type="component" value="Unassembled WGS sequence"/>
</dbReference>
<sequence>MELFKTPATTLSGSSSSGHSEFSLSTPTSFGSSSGNSESFPSTSSSFDSTKSSGNVSETPRTSKSNTKKILREKNRRDSESSCIKRMKEILKKRGRINEFSQIDRVRTMEMICDMCEEDLDQNRLPNTLPNTVQPLAGLQIPSILSSPNLATPSNPSHSMEILQNLLQQTNLPFSVTVQNWLNSMQNNKE</sequence>
<dbReference type="AlphaFoldDB" id="A0A2A2KTJ5"/>
<name>A0A2A2KTJ5_9BILA</name>